<proteinExistence type="predicted"/>
<dbReference type="EMBL" id="JANPWB010000006">
    <property type="protein sequence ID" value="KAJ1176584.1"/>
    <property type="molecule type" value="Genomic_DNA"/>
</dbReference>
<comment type="caution">
    <text evidence="1">The sequence shown here is derived from an EMBL/GenBank/DDBJ whole genome shotgun (WGS) entry which is preliminary data.</text>
</comment>
<evidence type="ECO:0000313" key="2">
    <source>
        <dbReference type="Proteomes" id="UP001066276"/>
    </source>
</evidence>
<keyword evidence="2" id="KW-1185">Reference proteome</keyword>
<evidence type="ECO:0000313" key="1">
    <source>
        <dbReference type="EMBL" id="KAJ1176584.1"/>
    </source>
</evidence>
<sequence>MYTSGISIPPSYGDFRSELKATLCRSPTHIKEVSLEVWDRNQARGTKYGKFVKTYKYQSNVVGVSLSAHNDIYMQANMEGGYQEEETISGLSLDDKFYEAIDTSIKQTVTSAIESLERRLMKLT</sequence>
<dbReference type="Proteomes" id="UP001066276">
    <property type="component" value="Chromosome 3_2"/>
</dbReference>
<accession>A0AAV7TJ07</accession>
<protein>
    <submittedName>
        <fullName evidence="1">Uncharacterized protein</fullName>
    </submittedName>
</protein>
<organism evidence="1 2">
    <name type="scientific">Pleurodeles waltl</name>
    <name type="common">Iberian ribbed newt</name>
    <dbReference type="NCBI Taxonomy" id="8319"/>
    <lineage>
        <taxon>Eukaryota</taxon>
        <taxon>Metazoa</taxon>
        <taxon>Chordata</taxon>
        <taxon>Craniata</taxon>
        <taxon>Vertebrata</taxon>
        <taxon>Euteleostomi</taxon>
        <taxon>Amphibia</taxon>
        <taxon>Batrachia</taxon>
        <taxon>Caudata</taxon>
        <taxon>Salamandroidea</taxon>
        <taxon>Salamandridae</taxon>
        <taxon>Pleurodelinae</taxon>
        <taxon>Pleurodeles</taxon>
    </lineage>
</organism>
<name>A0AAV7TJ07_PLEWA</name>
<dbReference type="AlphaFoldDB" id="A0AAV7TJ07"/>
<reference evidence="1" key="1">
    <citation type="journal article" date="2022" name="bioRxiv">
        <title>Sequencing and chromosome-scale assembly of the giantPleurodeles waltlgenome.</title>
        <authorList>
            <person name="Brown T."/>
            <person name="Elewa A."/>
            <person name="Iarovenko S."/>
            <person name="Subramanian E."/>
            <person name="Araus A.J."/>
            <person name="Petzold A."/>
            <person name="Susuki M."/>
            <person name="Suzuki K.-i.T."/>
            <person name="Hayashi T."/>
            <person name="Toyoda A."/>
            <person name="Oliveira C."/>
            <person name="Osipova E."/>
            <person name="Leigh N.D."/>
            <person name="Simon A."/>
            <person name="Yun M.H."/>
        </authorList>
    </citation>
    <scope>NUCLEOTIDE SEQUENCE</scope>
    <source>
        <strain evidence="1">20211129_DDA</strain>
        <tissue evidence="1">Liver</tissue>
    </source>
</reference>
<gene>
    <name evidence="1" type="ORF">NDU88_001857</name>
</gene>